<feature type="compositionally biased region" description="Pro residues" evidence="1">
    <location>
        <begin position="235"/>
        <end position="250"/>
    </location>
</feature>
<feature type="region of interest" description="Disordered" evidence="1">
    <location>
        <begin position="232"/>
        <end position="304"/>
    </location>
</feature>
<evidence type="ECO:0000313" key="2">
    <source>
        <dbReference type="EMBL" id="KAG7089708.1"/>
    </source>
</evidence>
<dbReference type="RefSeq" id="XP_043006178.1">
    <property type="nucleotide sequence ID" value="XM_043156392.1"/>
</dbReference>
<proteinExistence type="predicted"/>
<comment type="caution">
    <text evidence="2">The sequence shown here is derived from an EMBL/GenBank/DDBJ whole genome shotgun (WGS) entry which is preliminary data.</text>
</comment>
<feature type="region of interest" description="Disordered" evidence="1">
    <location>
        <begin position="1"/>
        <end position="30"/>
    </location>
</feature>
<organism evidence="2 3">
    <name type="scientific">Marasmius oreades</name>
    <name type="common">fairy-ring Marasmius</name>
    <dbReference type="NCBI Taxonomy" id="181124"/>
    <lineage>
        <taxon>Eukaryota</taxon>
        <taxon>Fungi</taxon>
        <taxon>Dikarya</taxon>
        <taxon>Basidiomycota</taxon>
        <taxon>Agaricomycotina</taxon>
        <taxon>Agaricomycetes</taxon>
        <taxon>Agaricomycetidae</taxon>
        <taxon>Agaricales</taxon>
        <taxon>Marasmiineae</taxon>
        <taxon>Marasmiaceae</taxon>
        <taxon>Marasmius</taxon>
    </lineage>
</organism>
<evidence type="ECO:0000256" key="1">
    <source>
        <dbReference type="SAM" id="MobiDB-lite"/>
    </source>
</evidence>
<protein>
    <submittedName>
        <fullName evidence="2">Uncharacterized protein</fullName>
    </submittedName>
</protein>
<keyword evidence="3" id="KW-1185">Reference proteome</keyword>
<accession>A0A9P7RUJ3</accession>
<dbReference type="EMBL" id="CM032187">
    <property type="protein sequence ID" value="KAG7089708.1"/>
    <property type="molecule type" value="Genomic_DNA"/>
</dbReference>
<evidence type="ECO:0000313" key="3">
    <source>
        <dbReference type="Proteomes" id="UP001049176"/>
    </source>
</evidence>
<dbReference type="GeneID" id="66080438"/>
<dbReference type="KEGG" id="more:E1B28_011363"/>
<dbReference type="Proteomes" id="UP001049176">
    <property type="component" value="Chromosome 7"/>
</dbReference>
<feature type="compositionally biased region" description="Low complexity" evidence="1">
    <location>
        <begin position="275"/>
        <end position="284"/>
    </location>
</feature>
<reference evidence="2" key="1">
    <citation type="journal article" date="2021" name="Genome Biol. Evol.">
        <title>The assembled and annotated genome of the fairy-ring fungus Marasmius oreades.</title>
        <authorList>
            <person name="Hiltunen M."/>
            <person name="Ament-Velasquez S.L."/>
            <person name="Johannesson H."/>
        </authorList>
    </citation>
    <scope>NUCLEOTIDE SEQUENCE</scope>
    <source>
        <strain evidence="2">03SP1</strain>
    </source>
</reference>
<sequence>MPGRVSKSKDKKKRAEKPTPPSVDELWTSSGPSHVFPKSWIGEAQNMDLQFDLGEAKLSLESILKAGRSVTFFDRLTPCSRCTYFGYADCKPIWAASSKAGHRPTCARCFAGKQKCSFFDPDSSCAGLKKLEAASSNNLLLAKIALRLDRELRSYEQIQLAQKTTYNAAKLVWSNIQESQRALRAAGRDPVEVFKGLGDDEDFKMTPSQVKALGEALGWSLSGSMMEEVTENAPVPVPLPPTSIVPPVPVASPGDSKMTNDTEVGGEESDDKSSDPSSSGVPPVVAEPTSVQATEEVETPVAPGPVLYVLDSLQQSLYQ</sequence>
<name>A0A9P7RUJ3_9AGAR</name>
<gene>
    <name evidence="2" type="ORF">E1B28_011363</name>
</gene>
<dbReference type="AlphaFoldDB" id="A0A9P7RUJ3"/>